<dbReference type="EMBL" id="KZ613976">
    <property type="protein sequence ID" value="PMD29209.1"/>
    <property type="molecule type" value="Genomic_DNA"/>
</dbReference>
<protein>
    <submittedName>
        <fullName evidence="2">Uncharacterized protein</fullName>
    </submittedName>
</protein>
<name>A0A2J6QSH3_HYAVF</name>
<dbReference type="OrthoDB" id="3525702at2759"/>
<proteinExistence type="predicted"/>
<feature type="region of interest" description="Disordered" evidence="1">
    <location>
        <begin position="142"/>
        <end position="163"/>
    </location>
</feature>
<dbReference type="AlphaFoldDB" id="A0A2J6QSH3"/>
<evidence type="ECO:0000313" key="2">
    <source>
        <dbReference type="EMBL" id="PMD29209.1"/>
    </source>
</evidence>
<evidence type="ECO:0000313" key="3">
    <source>
        <dbReference type="Proteomes" id="UP000235786"/>
    </source>
</evidence>
<organism evidence="2 3">
    <name type="scientific">Hyaloscypha variabilis (strain UAMH 11265 / GT02V1 / F)</name>
    <name type="common">Meliniomyces variabilis</name>
    <dbReference type="NCBI Taxonomy" id="1149755"/>
    <lineage>
        <taxon>Eukaryota</taxon>
        <taxon>Fungi</taxon>
        <taxon>Dikarya</taxon>
        <taxon>Ascomycota</taxon>
        <taxon>Pezizomycotina</taxon>
        <taxon>Leotiomycetes</taxon>
        <taxon>Helotiales</taxon>
        <taxon>Hyaloscyphaceae</taxon>
        <taxon>Hyaloscypha</taxon>
        <taxon>Hyaloscypha variabilis</taxon>
    </lineage>
</organism>
<sequence>MLIARRVRQPMLIYYMLSPKNTGALPSSTLMGEPVEERPARDREGSYFEVQAAESSPVMLSRDVNLEAIKAELNQAIQQANEECRQLLYYIFGSKDVEPGKRPAYELTGRQKVCVKDIWTNIKEFVQYKHLRRYFPVQLAGPEAASSAPQDRDGSPSSGGQAEALSIAQQVQLQLDTKLAASDGTTSRPGPQHFTQVSPWLEMTQWPRYLKGQDLLPAA</sequence>
<gene>
    <name evidence="2" type="ORF">L207DRAFT_538996</name>
</gene>
<accession>A0A2J6QSH3</accession>
<reference evidence="2 3" key="1">
    <citation type="submission" date="2016-04" db="EMBL/GenBank/DDBJ databases">
        <title>A degradative enzymes factory behind the ericoid mycorrhizal symbiosis.</title>
        <authorList>
            <consortium name="DOE Joint Genome Institute"/>
            <person name="Martino E."/>
            <person name="Morin E."/>
            <person name="Grelet G."/>
            <person name="Kuo A."/>
            <person name="Kohler A."/>
            <person name="Daghino S."/>
            <person name="Barry K."/>
            <person name="Choi C."/>
            <person name="Cichocki N."/>
            <person name="Clum A."/>
            <person name="Copeland A."/>
            <person name="Hainaut M."/>
            <person name="Haridas S."/>
            <person name="Labutti K."/>
            <person name="Lindquist E."/>
            <person name="Lipzen A."/>
            <person name="Khouja H.-R."/>
            <person name="Murat C."/>
            <person name="Ohm R."/>
            <person name="Olson A."/>
            <person name="Spatafora J."/>
            <person name="Veneault-Fourrey C."/>
            <person name="Henrissat B."/>
            <person name="Grigoriev I."/>
            <person name="Martin F."/>
            <person name="Perotto S."/>
        </authorList>
    </citation>
    <scope>NUCLEOTIDE SEQUENCE [LARGE SCALE GENOMIC DNA]</scope>
    <source>
        <strain evidence="2 3">F</strain>
    </source>
</reference>
<keyword evidence="3" id="KW-1185">Reference proteome</keyword>
<evidence type="ECO:0000256" key="1">
    <source>
        <dbReference type="SAM" id="MobiDB-lite"/>
    </source>
</evidence>
<dbReference type="Proteomes" id="UP000235786">
    <property type="component" value="Unassembled WGS sequence"/>
</dbReference>